<dbReference type="NCBIfam" id="NF040772">
    <property type="entry name" value="double_cubane"/>
    <property type="match status" value="1"/>
</dbReference>
<evidence type="ECO:0000256" key="1">
    <source>
        <dbReference type="ARBA" id="ARBA00005806"/>
    </source>
</evidence>
<gene>
    <name evidence="2" type="ORF">Q3M24_16195</name>
</gene>
<dbReference type="Gene3D" id="1.20.1270.370">
    <property type="match status" value="1"/>
</dbReference>
<dbReference type="InterPro" id="IPR010327">
    <property type="entry name" value="FldB/FldC_alpha/beta"/>
</dbReference>
<accession>A0AAU8LRC0</accession>
<dbReference type="Pfam" id="PF06050">
    <property type="entry name" value="HGD-D"/>
    <property type="match status" value="1"/>
</dbReference>
<dbReference type="Gene3D" id="3.40.50.11890">
    <property type="match status" value="1"/>
</dbReference>
<name>A0AAU8LRC0_9BACT</name>
<protein>
    <submittedName>
        <fullName evidence="2">Double-cubane-cluster-containing anaerobic reductase</fullName>
    </submittedName>
</protein>
<sequence>MSDFEVKAYPELWQSLDVDVERFDKARKMLGDVYAQAFLSQENRPKAMAYFDEMIAELHGGRIKELVEAKAEGKPVVGTFCVYIPEEIVLAAGGICIGLCGGSQGSVPDAEKTLPRNICPMVKSAYGFKAGRICPYFQVADFLYGETTCDAKKKTWELLDRLIPTHVMEIPQTKKPQSIALWHEEVKAFKVKMEETTGKEITEADLAAAIKLMNNKRKALQRLNNLRHYNPSPISGKDGLLIEQIAFYDDPVRFTEKLNALCDELDERVAQQVTVQGQKSARVMVAGSPMALPNWKVHNLVEGAGAVIVNEESCIGTRYFKDLIDESVTGMDNMLAALTDRYKEIDCSCFTPNNERIDQVVKEFRESGAQGIINYSLQFCHTYNIEEVRIREACDKEGIPYLSLESDYSPEDMGQMQTRIEAFLEQLSD</sequence>
<dbReference type="PANTHER" id="PTHR30548">
    <property type="entry name" value="2-HYDROXYGLUTARYL-COA DEHYDRATASE, D-COMPONENT-RELATED"/>
    <property type="match status" value="1"/>
</dbReference>
<dbReference type="KEGG" id="eaj:Q3M24_16195"/>
<dbReference type="InterPro" id="IPR047678">
    <property type="entry name" value="YjiM-like"/>
</dbReference>
<organism evidence="2">
    <name type="scientific">Candidatus Electrothrix aestuarii</name>
    <dbReference type="NCBI Taxonomy" id="3062594"/>
    <lineage>
        <taxon>Bacteria</taxon>
        <taxon>Pseudomonadati</taxon>
        <taxon>Thermodesulfobacteriota</taxon>
        <taxon>Desulfobulbia</taxon>
        <taxon>Desulfobulbales</taxon>
        <taxon>Desulfobulbaceae</taxon>
        <taxon>Candidatus Electrothrix</taxon>
    </lineage>
</organism>
<proteinExistence type="inferred from homology"/>
<dbReference type="EMBL" id="CP159373">
    <property type="protein sequence ID" value="XCN71837.1"/>
    <property type="molecule type" value="Genomic_DNA"/>
</dbReference>
<dbReference type="PANTHER" id="PTHR30548:SF1">
    <property type="entry name" value="DEHYDRATASE SUBUNIT MJ0007-RELATED"/>
    <property type="match status" value="1"/>
</dbReference>
<comment type="similarity">
    <text evidence="1">Belongs to the FldB/FldC dehydratase alpha/beta subunit family.</text>
</comment>
<dbReference type="AlphaFoldDB" id="A0AAU8LRC0"/>
<evidence type="ECO:0000313" key="2">
    <source>
        <dbReference type="EMBL" id="XCN71837.1"/>
    </source>
</evidence>
<reference evidence="2" key="2">
    <citation type="submission" date="2024-06" db="EMBL/GenBank/DDBJ databases">
        <authorList>
            <person name="Plum-Jensen L.E."/>
            <person name="Schramm A."/>
            <person name="Marshall I.P.G."/>
        </authorList>
    </citation>
    <scope>NUCLEOTIDE SEQUENCE</scope>
    <source>
        <strain evidence="2">Rat1</strain>
    </source>
</reference>
<reference evidence="2" key="1">
    <citation type="journal article" date="2024" name="Syst. Appl. Microbiol.">
        <title>First single-strain enrichments of Electrothrix cable bacteria, description of E. aestuarii sp. nov. and E. rattekaaiensis sp. nov., and proposal of a cable bacteria taxonomy following the rules of the SeqCode.</title>
        <authorList>
            <person name="Plum-Jensen L.E."/>
            <person name="Schramm A."/>
            <person name="Marshall I.P.G."/>
        </authorList>
    </citation>
    <scope>NUCLEOTIDE SEQUENCE</scope>
    <source>
        <strain evidence="2">Rat1</strain>
    </source>
</reference>
<dbReference type="Gene3D" id="3.40.50.11900">
    <property type="match status" value="1"/>
</dbReference>